<dbReference type="Pfam" id="PF01734">
    <property type="entry name" value="Patatin"/>
    <property type="match status" value="1"/>
</dbReference>
<dbReference type="PROSITE" id="PS51635">
    <property type="entry name" value="PNPLA"/>
    <property type="match status" value="1"/>
</dbReference>
<evidence type="ECO:0000256" key="2">
    <source>
        <dbReference type="PROSITE-ProRule" id="PRU01161"/>
    </source>
</evidence>
<sequence length="117" mass="12577">MMEGGGIRGIAYGGALRELEQQGILQGIERVGGTSAGAIQAALLAVGYSANEVIDVVNATPVQRLNDGRFIFFGGRHRLVKQYGWYRSDAFAAYLSELVARKTQKPNLTLGELHALA</sequence>
<keyword evidence="1" id="KW-0443">Lipid metabolism</keyword>
<protein>
    <submittedName>
        <fullName evidence="4">Patatin-like phospholipase family protein</fullName>
    </submittedName>
</protein>
<evidence type="ECO:0000313" key="4">
    <source>
        <dbReference type="EMBL" id="MBD2766988.1"/>
    </source>
</evidence>
<evidence type="ECO:0000259" key="3">
    <source>
        <dbReference type="PROSITE" id="PS51635"/>
    </source>
</evidence>
<keyword evidence="5" id="KW-1185">Reference proteome</keyword>
<dbReference type="Gene3D" id="3.40.1090.10">
    <property type="entry name" value="Cytosolic phospholipase A2 catalytic domain"/>
    <property type="match status" value="1"/>
</dbReference>
<accession>A0A927GI14</accession>
<dbReference type="Proteomes" id="UP000612233">
    <property type="component" value="Unassembled WGS sequence"/>
</dbReference>
<reference evidence="4" key="1">
    <citation type="submission" date="2020-09" db="EMBL/GenBank/DDBJ databases">
        <authorList>
            <person name="Kim M.K."/>
        </authorList>
    </citation>
    <scope>NUCLEOTIDE SEQUENCE</scope>
    <source>
        <strain evidence="4">BT664</strain>
    </source>
</reference>
<evidence type="ECO:0000256" key="1">
    <source>
        <dbReference type="ARBA" id="ARBA00023098"/>
    </source>
</evidence>
<dbReference type="SUPFAM" id="SSF52151">
    <property type="entry name" value="FabD/lysophospholipase-like"/>
    <property type="match status" value="1"/>
</dbReference>
<comment type="caution">
    <text evidence="2">Lacks conserved residue(s) required for the propagation of feature annotation.</text>
</comment>
<dbReference type="GO" id="GO:0006629">
    <property type="term" value="P:lipid metabolic process"/>
    <property type="evidence" value="ECO:0007669"/>
    <property type="project" value="UniProtKB-KW"/>
</dbReference>
<dbReference type="PANTHER" id="PTHR46394">
    <property type="entry name" value="ANNEXIN"/>
    <property type="match status" value="1"/>
</dbReference>
<proteinExistence type="predicted"/>
<dbReference type="InterPro" id="IPR016035">
    <property type="entry name" value="Acyl_Trfase/lysoPLipase"/>
</dbReference>
<evidence type="ECO:0000313" key="5">
    <source>
        <dbReference type="Proteomes" id="UP000612233"/>
    </source>
</evidence>
<gene>
    <name evidence="4" type="ORF">IC235_03660</name>
</gene>
<name>A0A927GI14_9BACT</name>
<dbReference type="AlphaFoldDB" id="A0A927GI14"/>
<feature type="short sequence motif" description="GXGXXG" evidence="2">
    <location>
        <begin position="4"/>
        <end position="9"/>
    </location>
</feature>
<dbReference type="EMBL" id="JACXAD010000003">
    <property type="protein sequence ID" value="MBD2766988.1"/>
    <property type="molecule type" value="Genomic_DNA"/>
</dbReference>
<dbReference type="InterPro" id="IPR052580">
    <property type="entry name" value="Lipid_Hydrolase"/>
</dbReference>
<feature type="short sequence motif" description="GXSXG" evidence="2">
    <location>
        <begin position="33"/>
        <end position="37"/>
    </location>
</feature>
<dbReference type="InterPro" id="IPR002641">
    <property type="entry name" value="PNPLA_dom"/>
</dbReference>
<organism evidence="4 5">
    <name type="scientific">Hymenobacter montanus</name>
    <dbReference type="NCBI Taxonomy" id="2771359"/>
    <lineage>
        <taxon>Bacteria</taxon>
        <taxon>Pseudomonadati</taxon>
        <taxon>Bacteroidota</taxon>
        <taxon>Cytophagia</taxon>
        <taxon>Cytophagales</taxon>
        <taxon>Hymenobacteraceae</taxon>
        <taxon>Hymenobacter</taxon>
    </lineage>
</organism>
<comment type="caution">
    <text evidence="4">The sequence shown here is derived from an EMBL/GenBank/DDBJ whole genome shotgun (WGS) entry which is preliminary data.</text>
</comment>
<feature type="domain" description="PNPLA" evidence="3">
    <location>
        <begin position="1"/>
        <end position="117"/>
    </location>
</feature>
<dbReference type="PANTHER" id="PTHR46394:SF1">
    <property type="entry name" value="PNPLA DOMAIN-CONTAINING PROTEIN"/>
    <property type="match status" value="1"/>
</dbReference>